<keyword evidence="3 7" id="KW-0812">Transmembrane</keyword>
<feature type="region of interest" description="Disordered" evidence="6">
    <location>
        <begin position="146"/>
        <end position="172"/>
    </location>
</feature>
<dbReference type="AlphaFoldDB" id="A0A1H2GZQ1"/>
<gene>
    <name evidence="8" type="ORF">SAMN05216210_2664</name>
</gene>
<feature type="transmembrane region" description="Helical" evidence="7">
    <location>
        <begin position="186"/>
        <end position="210"/>
    </location>
</feature>
<proteinExistence type="inferred from homology"/>
<keyword evidence="4 7" id="KW-1133">Transmembrane helix</keyword>
<comment type="similarity">
    <text evidence="2">Belongs to the autoinducer-2 exporter (AI-2E) (TC 2.A.86) family.</text>
</comment>
<feature type="transmembrane region" description="Helical" evidence="7">
    <location>
        <begin position="273"/>
        <end position="298"/>
    </location>
</feature>
<reference evidence="9" key="1">
    <citation type="submission" date="2016-10" db="EMBL/GenBank/DDBJ databases">
        <authorList>
            <person name="Varghese N."/>
            <person name="Submissions S."/>
        </authorList>
    </citation>
    <scope>NUCLEOTIDE SEQUENCE [LARGE SCALE GENOMIC DNA]</scope>
    <source>
        <strain evidence="9">CECT 8338</strain>
    </source>
</reference>
<feature type="transmembrane region" description="Helical" evidence="7">
    <location>
        <begin position="344"/>
        <end position="369"/>
    </location>
</feature>
<comment type="subcellular location">
    <subcellularLocation>
        <location evidence="1">Membrane</location>
        <topology evidence="1">Multi-pass membrane protein</topology>
    </subcellularLocation>
</comment>
<dbReference type="OrthoDB" id="9799225at2"/>
<evidence type="ECO:0000256" key="5">
    <source>
        <dbReference type="ARBA" id="ARBA00023136"/>
    </source>
</evidence>
<dbReference type="Pfam" id="PF01594">
    <property type="entry name" value="AI-2E_transport"/>
    <property type="match status" value="1"/>
</dbReference>
<evidence type="ECO:0000313" key="9">
    <source>
        <dbReference type="Proteomes" id="UP000243924"/>
    </source>
</evidence>
<keyword evidence="9" id="KW-1185">Reference proteome</keyword>
<evidence type="ECO:0000256" key="3">
    <source>
        <dbReference type="ARBA" id="ARBA00022692"/>
    </source>
</evidence>
<evidence type="ECO:0000313" key="8">
    <source>
        <dbReference type="EMBL" id="SDU24985.1"/>
    </source>
</evidence>
<protein>
    <submittedName>
        <fullName evidence="8">Predicted PurR-regulated permease PerM</fullName>
    </submittedName>
</protein>
<evidence type="ECO:0000256" key="4">
    <source>
        <dbReference type="ARBA" id="ARBA00022989"/>
    </source>
</evidence>
<accession>A0A1H2GZQ1</accession>
<dbReference type="STRING" id="1434072.SAMN05216210_2664"/>
<sequence>MTEQAESATDHADLPSGRHGSSRALYWLLGLALLYTLYFAKTLLMLIVVAGLFTLLLGPVVAWLKRFHVPRSISAVLLLCAIGGPFTLLAVELSEPAQRWVKQVPELTAKVTEQISTLTQGEETRRGPLIETRAEEQDSGGFFSWFHGDEEEEADPPPAERAEEDSDEDPVSAKLKEGGLEMLVNMLAAAPLVIAQLVTSIILTLFLLIFGPRLFETFVDSFSLVREKRQTIRLVGGMQLELSRYIVTVSLINTGLGLTTALVLWLLGMEDPLLWGVMVGLFNFAPYVGPLVSLAVLSLAGIAQYGLELMALLPAVVYFTINMFEAQLVTPLVLGRNMRLNPLIIMLWLMIWGWMWGAVGVLLAVPLLVCLKLAAGQLNVLGNWVRLIETRA</sequence>
<dbReference type="InterPro" id="IPR002549">
    <property type="entry name" value="AI-2E-like"/>
</dbReference>
<keyword evidence="5 7" id="KW-0472">Membrane</keyword>
<feature type="transmembrane region" description="Helical" evidence="7">
    <location>
        <begin position="245"/>
        <end position="267"/>
    </location>
</feature>
<organism evidence="8 9">
    <name type="scientific">Halopseudomonas salegens</name>
    <dbReference type="NCBI Taxonomy" id="1434072"/>
    <lineage>
        <taxon>Bacteria</taxon>
        <taxon>Pseudomonadati</taxon>
        <taxon>Pseudomonadota</taxon>
        <taxon>Gammaproteobacteria</taxon>
        <taxon>Pseudomonadales</taxon>
        <taxon>Pseudomonadaceae</taxon>
        <taxon>Halopseudomonas</taxon>
    </lineage>
</organism>
<dbReference type="PANTHER" id="PTHR21716:SF16">
    <property type="entry name" value="BLL1467 PROTEIN"/>
    <property type="match status" value="1"/>
</dbReference>
<feature type="transmembrane region" description="Helical" evidence="7">
    <location>
        <begin position="73"/>
        <end position="91"/>
    </location>
</feature>
<feature type="transmembrane region" description="Helical" evidence="7">
    <location>
        <begin position="46"/>
        <end position="64"/>
    </location>
</feature>
<dbReference type="EMBL" id="LT629787">
    <property type="protein sequence ID" value="SDU24985.1"/>
    <property type="molecule type" value="Genomic_DNA"/>
</dbReference>
<name>A0A1H2GZQ1_9GAMM</name>
<feature type="transmembrane region" description="Helical" evidence="7">
    <location>
        <begin position="24"/>
        <end position="40"/>
    </location>
</feature>
<dbReference type="GO" id="GO:0055085">
    <property type="term" value="P:transmembrane transport"/>
    <property type="evidence" value="ECO:0007669"/>
    <property type="project" value="TreeGrafter"/>
</dbReference>
<dbReference type="PANTHER" id="PTHR21716">
    <property type="entry name" value="TRANSMEMBRANE PROTEIN"/>
    <property type="match status" value="1"/>
</dbReference>
<evidence type="ECO:0000256" key="7">
    <source>
        <dbReference type="SAM" id="Phobius"/>
    </source>
</evidence>
<evidence type="ECO:0000256" key="1">
    <source>
        <dbReference type="ARBA" id="ARBA00004141"/>
    </source>
</evidence>
<dbReference type="GO" id="GO:0016020">
    <property type="term" value="C:membrane"/>
    <property type="evidence" value="ECO:0007669"/>
    <property type="project" value="UniProtKB-SubCell"/>
</dbReference>
<dbReference type="RefSeq" id="WP_092387655.1">
    <property type="nucleotide sequence ID" value="NZ_LT629787.1"/>
</dbReference>
<dbReference type="Proteomes" id="UP000243924">
    <property type="component" value="Chromosome I"/>
</dbReference>
<evidence type="ECO:0000256" key="6">
    <source>
        <dbReference type="SAM" id="MobiDB-lite"/>
    </source>
</evidence>
<evidence type="ECO:0000256" key="2">
    <source>
        <dbReference type="ARBA" id="ARBA00009773"/>
    </source>
</evidence>
<feature type="transmembrane region" description="Helical" evidence="7">
    <location>
        <begin position="305"/>
        <end position="324"/>
    </location>
</feature>